<accession>A0A923NMB6</accession>
<dbReference type="SUPFAM" id="SSF47413">
    <property type="entry name" value="lambda repressor-like DNA-binding domains"/>
    <property type="match status" value="1"/>
</dbReference>
<dbReference type="InterPro" id="IPR010982">
    <property type="entry name" value="Lambda_DNA-bd_dom_sf"/>
</dbReference>
<feature type="domain" description="HTH cro/C1-type" evidence="1">
    <location>
        <begin position="7"/>
        <end position="61"/>
    </location>
</feature>
<dbReference type="Pfam" id="PF01381">
    <property type="entry name" value="HTH_3"/>
    <property type="match status" value="1"/>
</dbReference>
<dbReference type="SMART" id="SM00530">
    <property type="entry name" value="HTH_XRE"/>
    <property type="match status" value="2"/>
</dbReference>
<dbReference type="RefSeq" id="WP_187304270.1">
    <property type="nucleotide sequence ID" value="NZ_JACRYT010000027.1"/>
</dbReference>
<reference evidence="2" key="1">
    <citation type="submission" date="2020-08" db="EMBL/GenBank/DDBJ databases">
        <title>Genome public.</title>
        <authorList>
            <person name="Liu C."/>
            <person name="Sun Q."/>
        </authorList>
    </citation>
    <scope>NUCLEOTIDE SEQUENCE</scope>
    <source>
        <strain evidence="2">BX12</strain>
    </source>
</reference>
<evidence type="ECO:0000259" key="1">
    <source>
        <dbReference type="PROSITE" id="PS50943"/>
    </source>
</evidence>
<dbReference type="CDD" id="cd00093">
    <property type="entry name" value="HTH_XRE"/>
    <property type="match status" value="1"/>
</dbReference>
<protein>
    <submittedName>
        <fullName evidence="2">Helix-turn-helix transcriptional regulator</fullName>
    </submittedName>
</protein>
<dbReference type="EMBL" id="JACRYT010000027">
    <property type="protein sequence ID" value="MBC6681174.1"/>
    <property type="molecule type" value="Genomic_DNA"/>
</dbReference>
<proteinExistence type="predicted"/>
<comment type="caution">
    <text evidence="2">The sequence shown here is derived from an EMBL/GenBank/DDBJ whole genome shotgun (WGS) entry which is preliminary data.</text>
</comment>
<evidence type="ECO:0000313" key="2">
    <source>
        <dbReference type="EMBL" id="MBC6681174.1"/>
    </source>
</evidence>
<evidence type="ECO:0000313" key="3">
    <source>
        <dbReference type="Proteomes" id="UP000602647"/>
    </source>
</evidence>
<dbReference type="Gene3D" id="1.10.260.40">
    <property type="entry name" value="lambda repressor-like DNA-binding domains"/>
    <property type="match status" value="1"/>
</dbReference>
<dbReference type="GO" id="GO:0003677">
    <property type="term" value="F:DNA binding"/>
    <property type="evidence" value="ECO:0007669"/>
    <property type="project" value="InterPro"/>
</dbReference>
<dbReference type="Proteomes" id="UP000602647">
    <property type="component" value="Unassembled WGS sequence"/>
</dbReference>
<gene>
    <name evidence="2" type="ORF">H9L42_15230</name>
</gene>
<organism evidence="2 3">
    <name type="scientific">Zhenpiania hominis</name>
    <dbReference type="NCBI Taxonomy" id="2763644"/>
    <lineage>
        <taxon>Bacteria</taxon>
        <taxon>Bacillati</taxon>
        <taxon>Bacillota</taxon>
        <taxon>Clostridia</taxon>
        <taxon>Peptostreptococcales</taxon>
        <taxon>Anaerovoracaceae</taxon>
        <taxon>Zhenpiania</taxon>
    </lineage>
</organism>
<name>A0A923NMB6_9FIRM</name>
<keyword evidence="3" id="KW-1185">Reference proteome</keyword>
<dbReference type="PROSITE" id="PS50943">
    <property type="entry name" value="HTH_CROC1"/>
    <property type="match status" value="1"/>
</dbReference>
<sequence length="577" mass="65297">MNFAKKLNEYIELLDCTAKDLAETSGLSAATLSRYRTGSRLPDSEHLEILSAGIERLAKERGDQRIKKEQVMSALNSCILSKSENFELLPANLDSFLTLLNINARELANFVNYDASSISRIRKGKRLPGDPKMFASQVAQFVSLRYNDPEDRNLLANLFSCTPEELSVPKVYAEKILQYLLYNSPADSAPVLSFLSAIDEFDLNEYMRSLHFDTLKVPSVPFQLPISRDYYGLEQMHQGEYDFFKAVILSKSKDPLIMNSDMPVADLTALPGYMKKNMQGMAMALKKGLHVNMIHHVDRSFEEVFMGLTAWIPLYMTGLVSPFYLKGYRNSIFGHLLFSAGTVALSGECVMDSHEEGRYHLTGNRQEVSYYRKRAEALLKKAYPLMNIYQETDRKALSVFLLADLKTSGTRSSVLSSPPLYTMPEEMLRAFLQARSISSDRQEEILGFAAHQRQFIQEILSHSKIHDAVPELSPEEISDHPPLFPISAIFYENSLPYTPEEYQAHVRASAEFARRQPNYSFCTQNAWSFRNINIVLHAGKWAMISKNKSPAAHFIVHHPKLLGAIENMLLRKNSGGG</sequence>
<dbReference type="AlphaFoldDB" id="A0A923NMB6"/>
<dbReference type="InterPro" id="IPR001387">
    <property type="entry name" value="Cro/C1-type_HTH"/>
</dbReference>